<sequence length="687" mass="76902">MVRKLSAPLDQGPRVRSTNQARPDHLTTGYSHIGTPPGRMAYSQDLGQEMEQEDTIMDEFSNFDPLLLWLDAQNRLPQADQMDCGINSTDYQQQQQQQQPPQATMSPQTFQQLAPPEGYDMGLKRSPQSASNVLEGGYGGSQPVAAGFQQQGASHVELGYHQSGLLSPQSIIRDQYEGMCVPGPDDGVNRGIPQQFYGLLQNPAAYSPRLLPSAAEGARMGAAQRLPPGAPTDTEAAQRTAWAYAFDVVPADPDDTNVLEHLIAINDKLGRKRLADYRFAWTTSPAFGNQSVRRYILPERLRQDDRTRLLFMQVFNGNRPYNLKLPGYEFKMVQVFEPRQFHTPNDDYQAIAGLGEDDGVDGLPRFGDHDITDLAAYNPPTAPPFPSPEPHHDIDLTSLPAIPEQAATLPTPKDDADIHAAQRSKPIPKPERQVRKNAHGKYECTWTGCTEDVKQFNRKCEWNKHMDKHERPYKCLAEGCEKLAGFTYSGGLLRHEREVHDKHGGPRNPLNCPHVNCKRHAGKGFSRLENLNEHLRRVHTNPIPGASGDEAGEDGDSVAASESGQMLPQQIQYQPQQPQPQPQPQPQITPVVPQKRPHEEDDTDLRLEVKRLRKSEEDLFQANADLIRQLEAQKHQAEVDAANQKQELEAQKRQIMAMMADMTNMRQQLGPSEQQHQSSPLLDDAFP</sequence>
<feature type="region of interest" description="Disordered" evidence="2">
    <location>
        <begin position="407"/>
        <end position="437"/>
    </location>
</feature>
<accession>A0ABR2V3C4</accession>
<organism evidence="4 5">
    <name type="scientific">Seiridium unicorne</name>
    <dbReference type="NCBI Taxonomy" id="138068"/>
    <lineage>
        <taxon>Eukaryota</taxon>
        <taxon>Fungi</taxon>
        <taxon>Dikarya</taxon>
        <taxon>Ascomycota</taxon>
        <taxon>Pezizomycotina</taxon>
        <taxon>Sordariomycetes</taxon>
        <taxon>Xylariomycetidae</taxon>
        <taxon>Amphisphaeriales</taxon>
        <taxon>Sporocadaceae</taxon>
        <taxon>Seiridium</taxon>
    </lineage>
</organism>
<dbReference type="PANTHER" id="PTHR46179">
    <property type="entry name" value="ZINC FINGER PROTEIN"/>
    <property type="match status" value="1"/>
</dbReference>
<evidence type="ECO:0000259" key="3">
    <source>
        <dbReference type="PROSITE" id="PS50157"/>
    </source>
</evidence>
<feature type="region of interest" description="Disordered" evidence="2">
    <location>
        <begin position="89"/>
        <end position="137"/>
    </location>
</feature>
<feature type="compositionally biased region" description="Pro residues" evidence="2">
    <location>
        <begin position="577"/>
        <end position="587"/>
    </location>
</feature>
<feature type="compositionally biased region" description="Low complexity" evidence="2">
    <location>
        <begin position="92"/>
        <end position="102"/>
    </location>
</feature>
<keyword evidence="1" id="KW-0862">Zinc</keyword>
<dbReference type="SMART" id="SM00355">
    <property type="entry name" value="ZnF_C2H2"/>
    <property type="match status" value="3"/>
</dbReference>
<reference evidence="4 5" key="1">
    <citation type="journal article" date="2024" name="J. Plant Pathol.">
        <title>Sequence and assembly of the genome of Seiridium unicorne, isolate CBS 538.82, causal agent of cypress canker disease.</title>
        <authorList>
            <person name="Scali E."/>
            <person name="Rocca G.D."/>
            <person name="Danti R."/>
            <person name="Garbelotto M."/>
            <person name="Barberini S."/>
            <person name="Baroncelli R."/>
            <person name="Emiliani G."/>
        </authorList>
    </citation>
    <scope>NUCLEOTIDE SEQUENCE [LARGE SCALE GENOMIC DNA]</scope>
    <source>
        <strain evidence="4 5">BM-138-508</strain>
    </source>
</reference>
<dbReference type="Proteomes" id="UP001408356">
    <property type="component" value="Unassembled WGS sequence"/>
</dbReference>
<feature type="compositionally biased region" description="Polar residues" evidence="2">
    <location>
        <begin position="103"/>
        <end position="112"/>
    </location>
</feature>
<dbReference type="Pfam" id="PF26177">
    <property type="entry name" value="zf_C2H2_17_1st"/>
    <property type="match status" value="1"/>
</dbReference>
<feature type="compositionally biased region" description="Polar residues" evidence="2">
    <location>
        <begin position="665"/>
        <end position="680"/>
    </location>
</feature>
<gene>
    <name evidence="4" type="ORF">SUNI508_05647</name>
</gene>
<dbReference type="InterPro" id="IPR059009">
    <property type="entry name" value="Znf_C2H2_17_1st"/>
</dbReference>
<dbReference type="EMBL" id="JARVKF010000179">
    <property type="protein sequence ID" value="KAK9421412.1"/>
    <property type="molecule type" value="Genomic_DNA"/>
</dbReference>
<dbReference type="Pfam" id="PF26176">
    <property type="entry name" value="zf_C2H2_17_2"/>
    <property type="match status" value="1"/>
</dbReference>
<dbReference type="InterPro" id="IPR051061">
    <property type="entry name" value="Zinc_finger_trans_reg"/>
</dbReference>
<feature type="region of interest" description="Disordered" evidence="2">
    <location>
        <begin position="665"/>
        <end position="687"/>
    </location>
</feature>
<name>A0ABR2V3C4_9PEZI</name>
<keyword evidence="5" id="KW-1185">Reference proteome</keyword>
<evidence type="ECO:0000313" key="4">
    <source>
        <dbReference type="EMBL" id="KAK9421412.1"/>
    </source>
</evidence>
<protein>
    <recommendedName>
        <fullName evidence="3">C2H2-type domain-containing protein</fullName>
    </recommendedName>
</protein>
<feature type="region of interest" description="Disordered" evidence="2">
    <location>
        <begin position="539"/>
        <end position="603"/>
    </location>
</feature>
<evidence type="ECO:0000256" key="1">
    <source>
        <dbReference type="PROSITE-ProRule" id="PRU00042"/>
    </source>
</evidence>
<dbReference type="Gene3D" id="3.30.160.60">
    <property type="entry name" value="Classic Zinc Finger"/>
    <property type="match status" value="2"/>
</dbReference>
<proteinExistence type="predicted"/>
<evidence type="ECO:0000256" key="2">
    <source>
        <dbReference type="SAM" id="MobiDB-lite"/>
    </source>
</evidence>
<dbReference type="InterPro" id="IPR059095">
    <property type="entry name" value="Znf_C2H2_17_2nd"/>
</dbReference>
<feature type="region of interest" description="Disordered" evidence="2">
    <location>
        <begin position="377"/>
        <end position="396"/>
    </location>
</feature>
<keyword evidence="1" id="KW-0863">Zinc-finger</keyword>
<keyword evidence="1" id="KW-0479">Metal-binding</keyword>
<dbReference type="PROSITE" id="PS50157">
    <property type="entry name" value="ZINC_FINGER_C2H2_2"/>
    <property type="match status" value="1"/>
</dbReference>
<dbReference type="InterPro" id="IPR013087">
    <property type="entry name" value="Znf_C2H2_type"/>
</dbReference>
<feature type="domain" description="C2H2-type" evidence="3">
    <location>
        <begin position="515"/>
        <end position="544"/>
    </location>
</feature>
<evidence type="ECO:0000313" key="5">
    <source>
        <dbReference type="Proteomes" id="UP001408356"/>
    </source>
</evidence>
<feature type="region of interest" description="Disordered" evidence="2">
    <location>
        <begin position="1"/>
        <end position="38"/>
    </location>
</feature>
<dbReference type="PANTHER" id="PTHR46179:SF24">
    <property type="entry name" value="C2H2-TYPE DOMAIN-CONTAINING PROTEIN"/>
    <property type="match status" value="1"/>
</dbReference>
<comment type="caution">
    <text evidence="4">The sequence shown here is derived from an EMBL/GenBank/DDBJ whole genome shotgun (WGS) entry which is preliminary data.</text>
</comment>